<dbReference type="NCBIfam" id="NF011494">
    <property type="entry name" value="PRK14902.1"/>
    <property type="match status" value="1"/>
</dbReference>
<protein>
    <recommendedName>
        <fullName evidence="3">16S rRNA (cytosine(967)-C(5))-methyltransferase</fullName>
        <ecNumber evidence="3">2.1.1.176</ecNumber>
    </recommendedName>
    <alternativeName>
        <fullName evidence="10">16S rRNA m5C967 methyltransferase</fullName>
    </alternativeName>
    <alternativeName>
        <fullName evidence="11">rRNA (cytosine-C(5)-)-methyltransferase RsmB</fullName>
    </alternativeName>
</protein>
<gene>
    <name evidence="15" type="primary">rsmB</name>
    <name evidence="15" type="ORF">NCTC11807_01842</name>
</gene>
<evidence type="ECO:0000256" key="2">
    <source>
        <dbReference type="ARBA" id="ARBA00004496"/>
    </source>
</evidence>
<keyword evidence="4" id="KW-0963">Cytoplasm</keyword>
<comment type="similarity">
    <text evidence="13">Belongs to the class I-like SAM-binding methyltransferase superfamily. RsmB/NOP family.</text>
</comment>
<name>A0A380H701_9STAP</name>
<reference evidence="15 16" key="1">
    <citation type="submission" date="2018-06" db="EMBL/GenBank/DDBJ databases">
        <authorList>
            <consortium name="Pathogen Informatics"/>
            <person name="Doyle S."/>
        </authorList>
    </citation>
    <scope>NUCLEOTIDE SEQUENCE [LARGE SCALE GENOMIC DNA]</scope>
    <source>
        <strain evidence="15 16">NCTC11807</strain>
    </source>
</reference>
<dbReference type="Gene3D" id="3.40.50.150">
    <property type="entry name" value="Vaccinia Virus protein VP39"/>
    <property type="match status" value="1"/>
</dbReference>
<keyword evidence="9 13" id="KW-0694">RNA-binding</keyword>
<dbReference type="InterPro" id="IPR029063">
    <property type="entry name" value="SAM-dependent_MTases_sf"/>
</dbReference>
<dbReference type="PANTHER" id="PTHR22807:SF53">
    <property type="entry name" value="RIBOSOMAL RNA SMALL SUBUNIT METHYLTRANSFERASE B-RELATED"/>
    <property type="match status" value="1"/>
</dbReference>
<dbReference type="Pfam" id="PF01029">
    <property type="entry name" value="NusB"/>
    <property type="match status" value="1"/>
</dbReference>
<evidence type="ECO:0000256" key="11">
    <source>
        <dbReference type="ARBA" id="ARBA00031088"/>
    </source>
</evidence>
<evidence type="ECO:0000313" key="15">
    <source>
        <dbReference type="EMBL" id="SUM72308.1"/>
    </source>
</evidence>
<evidence type="ECO:0000256" key="7">
    <source>
        <dbReference type="ARBA" id="ARBA00022679"/>
    </source>
</evidence>
<feature type="active site" description="Nucleophile" evidence="13">
    <location>
        <position position="375"/>
    </location>
</feature>
<evidence type="ECO:0000313" key="16">
    <source>
        <dbReference type="Proteomes" id="UP000255425"/>
    </source>
</evidence>
<dbReference type="RefSeq" id="WP_115313523.1">
    <property type="nucleotide sequence ID" value="NZ_CP066042.1"/>
</dbReference>
<keyword evidence="5" id="KW-0698">rRNA processing</keyword>
<evidence type="ECO:0000256" key="5">
    <source>
        <dbReference type="ARBA" id="ARBA00022552"/>
    </source>
</evidence>
<evidence type="ECO:0000256" key="9">
    <source>
        <dbReference type="ARBA" id="ARBA00022884"/>
    </source>
</evidence>
<feature type="binding site" evidence="13">
    <location>
        <position position="322"/>
    </location>
    <ligand>
        <name>S-adenosyl-L-methionine</name>
        <dbReference type="ChEBI" id="CHEBI:59789"/>
    </ligand>
</feature>
<evidence type="ECO:0000256" key="8">
    <source>
        <dbReference type="ARBA" id="ARBA00022691"/>
    </source>
</evidence>
<dbReference type="InterPro" id="IPR049560">
    <property type="entry name" value="MeTrfase_RsmB-F_NOP2_cat"/>
</dbReference>
<dbReference type="PROSITE" id="PS51686">
    <property type="entry name" value="SAM_MT_RSMB_NOP"/>
    <property type="match status" value="1"/>
</dbReference>
<dbReference type="InterPro" id="IPR004573">
    <property type="entry name" value="rRNA_ssu_MeTfrase_B"/>
</dbReference>
<dbReference type="GO" id="GO:0008649">
    <property type="term" value="F:rRNA methyltransferase activity"/>
    <property type="evidence" value="ECO:0007669"/>
    <property type="project" value="InterPro"/>
</dbReference>
<keyword evidence="8 13" id="KW-0949">S-adenosyl-L-methionine</keyword>
<evidence type="ECO:0000256" key="6">
    <source>
        <dbReference type="ARBA" id="ARBA00022603"/>
    </source>
</evidence>
<dbReference type="PRINTS" id="PR02008">
    <property type="entry name" value="RCMTFAMILY"/>
</dbReference>
<feature type="binding site" evidence="13">
    <location>
        <begin position="256"/>
        <end position="262"/>
    </location>
    <ligand>
        <name>S-adenosyl-L-methionine</name>
        <dbReference type="ChEBI" id="CHEBI:59789"/>
    </ligand>
</feature>
<dbReference type="InterPro" id="IPR006027">
    <property type="entry name" value="NusB_RsmB_TIM44"/>
</dbReference>
<keyword evidence="7 13" id="KW-0808">Transferase</keyword>
<dbReference type="InterPro" id="IPR001678">
    <property type="entry name" value="MeTrfase_RsmB-F_NOP2_dom"/>
</dbReference>
<dbReference type="FunFam" id="1.10.940.10:FF:000006">
    <property type="entry name" value="16S rRNA (Cytosine(967)-C(5))-methyltransferase RsmB"/>
    <property type="match status" value="1"/>
</dbReference>
<keyword evidence="16" id="KW-1185">Reference proteome</keyword>
<dbReference type="EMBL" id="UHDZ01000001">
    <property type="protein sequence ID" value="SUM72308.1"/>
    <property type="molecule type" value="Genomic_DNA"/>
</dbReference>
<comment type="function">
    <text evidence="1">Specifically methylates the cytosine at position 967 (m5C967) of 16S rRNA.</text>
</comment>
<dbReference type="SUPFAM" id="SSF53335">
    <property type="entry name" value="S-adenosyl-L-methionine-dependent methyltransferases"/>
    <property type="match status" value="1"/>
</dbReference>
<evidence type="ECO:0000256" key="4">
    <source>
        <dbReference type="ARBA" id="ARBA00022490"/>
    </source>
</evidence>
<dbReference type="FunFam" id="3.40.50.150:FF:000022">
    <property type="entry name" value="Ribosomal RNA small subunit methyltransferase B"/>
    <property type="match status" value="1"/>
</dbReference>
<dbReference type="FunFam" id="3.30.70.1170:FF:000003">
    <property type="entry name" value="16S rRNA (Cytosine(967)-C(5))-methyltransferase RsmB"/>
    <property type="match status" value="1"/>
</dbReference>
<evidence type="ECO:0000256" key="12">
    <source>
        <dbReference type="ARBA" id="ARBA00047283"/>
    </source>
</evidence>
<proteinExistence type="inferred from homology"/>
<evidence type="ECO:0000259" key="14">
    <source>
        <dbReference type="PROSITE" id="PS51686"/>
    </source>
</evidence>
<sequence>MNKSVRMYAFETIQEILNEGAYSNLKMNEVLSSNKINSVDRSLYTELVYGTIKRKYALDYMLKPFVKTKIKGWVRQLLWMSLYQFMYLDKVPNHAIINEAVDIAKNRGSHHNGNIVNGILRTVMRSELPRFSDISDDKKRIAIQYSLPKWIVDHWATHYGIETTESIAQSFLEPVNMTVRANISRGSIDSTIQRLEDEGYDVKKDSILPFCLYISGLPIINSIAFKDGYVSIQDKSSMMVAHIMNLGRDDKVLDACSAPGGKACHMSEILSPEGYVDATDIYDHKIKLIQHNINKLKLNNIHAFKHDATVSYNTMYDKILVDAPCSGLGVLRHKPEIKYSQSHKSILALVELQLQILENIKHNVKPGGTIVYSTCTIEQMENENVIYTFLKQNKDFEFEPFQHPVTGERVKILQILPQDFNSDGFFITKIKRKDS</sequence>
<feature type="binding site" evidence="13">
    <location>
        <position position="280"/>
    </location>
    <ligand>
        <name>S-adenosyl-L-methionine</name>
        <dbReference type="ChEBI" id="CHEBI:59789"/>
    </ligand>
</feature>
<dbReference type="InterPro" id="IPR054728">
    <property type="entry name" value="RsmB-like_ferredoxin"/>
</dbReference>
<comment type="caution">
    <text evidence="13">Lacks conserved residue(s) required for the propagation of feature annotation.</text>
</comment>
<dbReference type="Pfam" id="PF22458">
    <property type="entry name" value="RsmF-B_ferredox"/>
    <property type="match status" value="1"/>
</dbReference>
<dbReference type="InterPro" id="IPR035926">
    <property type="entry name" value="NusB-like_sf"/>
</dbReference>
<feature type="domain" description="SAM-dependent MTase RsmB/NOP-type" evidence="14">
    <location>
        <begin position="167"/>
        <end position="433"/>
    </location>
</feature>
<dbReference type="Gene3D" id="3.30.70.1170">
    <property type="entry name" value="Sun protein, domain 3"/>
    <property type="match status" value="1"/>
</dbReference>
<dbReference type="GO" id="GO:0003723">
    <property type="term" value="F:RNA binding"/>
    <property type="evidence" value="ECO:0007669"/>
    <property type="project" value="UniProtKB-UniRule"/>
</dbReference>
<dbReference type="CDD" id="cd02440">
    <property type="entry name" value="AdoMet_MTases"/>
    <property type="match status" value="1"/>
</dbReference>
<comment type="catalytic activity">
    <reaction evidence="12">
        <text>cytidine(967) in 16S rRNA + S-adenosyl-L-methionine = 5-methylcytidine(967) in 16S rRNA + S-adenosyl-L-homocysteine + H(+)</text>
        <dbReference type="Rhea" id="RHEA:42748"/>
        <dbReference type="Rhea" id="RHEA-COMP:10219"/>
        <dbReference type="Rhea" id="RHEA-COMP:10220"/>
        <dbReference type="ChEBI" id="CHEBI:15378"/>
        <dbReference type="ChEBI" id="CHEBI:57856"/>
        <dbReference type="ChEBI" id="CHEBI:59789"/>
        <dbReference type="ChEBI" id="CHEBI:74483"/>
        <dbReference type="ChEBI" id="CHEBI:82748"/>
        <dbReference type="EC" id="2.1.1.176"/>
    </reaction>
</comment>
<accession>A0A380H701</accession>
<dbReference type="EC" id="2.1.1.176" evidence="3"/>
<dbReference type="NCBIfam" id="TIGR00563">
    <property type="entry name" value="rsmB"/>
    <property type="match status" value="1"/>
</dbReference>
<comment type="subcellular location">
    <subcellularLocation>
        <location evidence="2">Cytoplasm</location>
    </subcellularLocation>
</comment>
<dbReference type="AlphaFoldDB" id="A0A380H701"/>
<dbReference type="Pfam" id="PF01189">
    <property type="entry name" value="Methyltr_RsmB-F"/>
    <property type="match status" value="1"/>
</dbReference>
<dbReference type="GO" id="GO:0006355">
    <property type="term" value="P:regulation of DNA-templated transcription"/>
    <property type="evidence" value="ECO:0007669"/>
    <property type="project" value="InterPro"/>
</dbReference>
<evidence type="ECO:0000256" key="10">
    <source>
        <dbReference type="ARBA" id="ARBA00030399"/>
    </source>
</evidence>
<dbReference type="PANTHER" id="PTHR22807">
    <property type="entry name" value="NOP2 YEAST -RELATED NOL1/NOP2/FMU SUN DOMAIN-CONTAINING"/>
    <property type="match status" value="1"/>
</dbReference>
<dbReference type="InterPro" id="IPR023267">
    <property type="entry name" value="RCMT"/>
</dbReference>
<dbReference type="GO" id="GO:0005737">
    <property type="term" value="C:cytoplasm"/>
    <property type="evidence" value="ECO:0007669"/>
    <property type="project" value="UniProtKB-SubCell"/>
</dbReference>
<dbReference type="SUPFAM" id="SSF48013">
    <property type="entry name" value="NusB-like"/>
    <property type="match status" value="1"/>
</dbReference>
<keyword evidence="6 13" id="KW-0489">Methyltransferase</keyword>
<evidence type="ECO:0000256" key="1">
    <source>
        <dbReference type="ARBA" id="ARBA00002724"/>
    </source>
</evidence>
<evidence type="ECO:0000256" key="13">
    <source>
        <dbReference type="PROSITE-ProRule" id="PRU01023"/>
    </source>
</evidence>
<evidence type="ECO:0000256" key="3">
    <source>
        <dbReference type="ARBA" id="ARBA00012140"/>
    </source>
</evidence>
<dbReference type="GeneID" id="63936173"/>
<dbReference type="Proteomes" id="UP000255425">
    <property type="component" value="Unassembled WGS sequence"/>
</dbReference>
<organism evidence="15 16">
    <name type="scientific">Staphylococcus saccharolyticus</name>
    <dbReference type="NCBI Taxonomy" id="33028"/>
    <lineage>
        <taxon>Bacteria</taxon>
        <taxon>Bacillati</taxon>
        <taxon>Bacillota</taxon>
        <taxon>Bacilli</taxon>
        <taxon>Bacillales</taxon>
        <taxon>Staphylococcaceae</taxon>
        <taxon>Staphylococcus</taxon>
    </lineage>
</organism>
<dbReference type="Gene3D" id="1.10.940.10">
    <property type="entry name" value="NusB-like"/>
    <property type="match status" value="1"/>
</dbReference>